<sequence length="647" mass="75242">MCSHKSAEQFKNSSILGFNESYGMELAALSLTNEQRNILLSRIRVIRQPTFPVVSITLCVLWERIFSAVQAKSEYLRKVAHPDFYSPPLYNSHTISSFSLYSIPKLFKAKIPTQIKFERKYHKMRQANRIFCENLVKEANLALPKKQLSNPQKISSNSENVPPSLSTSLKTFSLELQAFHEKLFSRYDEYYNKNDKTIYSKPQIDIDQDYISIVQKMNFLMNQGAIFSNELSRLLLRVLWKCKGYNEIQDLHSYNQSRVRSRFDKESTKIILDTFFALAKIDLALGFYNKLLLHSKNDNMFQIELRLIVIKGLIKNSEFEKALDFTRQFLQTVKKINYSPNQSKKLLRRYSSLLSLYLNQNKFGLAIEMALLFHKYLPEHAQVELYNPLLKYFSSQDEARTFTLINNIVSNKMAFNSATFNILLKFFSKIGDFETVLSLIVLLQKTPNIIDLILLNSILDALSSFGYTLQVFKVYEILRNNTLDRFYYINSLDSSSKHYHQKTFSLLKMQMPDLNSEILDSKSSKCNVAHDKDIIGTVDEIIINLMSTAKNLILVSDITKTMFLAAYRSQDYNLLLNLYQDSLFLSSALPSYNFDSNYFYNYCSVLVKFNKLDENVSNIISDMDRLKIIKKDCFVTDLQKLQRDLIT</sequence>
<organism evidence="1 2">
    <name type="scientific">Smittium simulii</name>
    <dbReference type="NCBI Taxonomy" id="133385"/>
    <lineage>
        <taxon>Eukaryota</taxon>
        <taxon>Fungi</taxon>
        <taxon>Fungi incertae sedis</taxon>
        <taxon>Zoopagomycota</taxon>
        <taxon>Kickxellomycotina</taxon>
        <taxon>Harpellomycetes</taxon>
        <taxon>Harpellales</taxon>
        <taxon>Legeriomycetaceae</taxon>
        <taxon>Smittium</taxon>
    </lineage>
</organism>
<proteinExistence type="predicted"/>
<dbReference type="Proteomes" id="UP000245383">
    <property type="component" value="Unassembled WGS sequence"/>
</dbReference>
<name>A0A2T9YQI6_9FUNG</name>
<reference evidence="1 2" key="1">
    <citation type="journal article" date="2018" name="MBio">
        <title>Comparative Genomics Reveals the Core Gene Toolbox for the Fungus-Insect Symbiosis.</title>
        <authorList>
            <person name="Wang Y."/>
            <person name="Stata M."/>
            <person name="Wang W."/>
            <person name="Stajich J.E."/>
            <person name="White M.M."/>
            <person name="Moncalvo J.M."/>
        </authorList>
    </citation>
    <scope>NUCLEOTIDE SEQUENCE [LARGE SCALE GENOMIC DNA]</scope>
    <source>
        <strain evidence="1 2">SWE-8-4</strain>
    </source>
</reference>
<dbReference type="EMBL" id="MBFR01000082">
    <property type="protein sequence ID" value="PVU94620.1"/>
    <property type="molecule type" value="Genomic_DNA"/>
</dbReference>
<evidence type="ECO:0008006" key="3">
    <source>
        <dbReference type="Google" id="ProtNLM"/>
    </source>
</evidence>
<dbReference type="InterPro" id="IPR011990">
    <property type="entry name" value="TPR-like_helical_dom_sf"/>
</dbReference>
<gene>
    <name evidence="1" type="ORF">BB561_002403</name>
</gene>
<evidence type="ECO:0000313" key="2">
    <source>
        <dbReference type="Proteomes" id="UP000245383"/>
    </source>
</evidence>
<comment type="caution">
    <text evidence="1">The sequence shown here is derived from an EMBL/GenBank/DDBJ whole genome shotgun (WGS) entry which is preliminary data.</text>
</comment>
<keyword evidence="2" id="KW-1185">Reference proteome</keyword>
<dbReference type="Gene3D" id="1.25.40.10">
    <property type="entry name" value="Tetratricopeptide repeat domain"/>
    <property type="match status" value="1"/>
</dbReference>
<protein>
    <recommendedName>
        <fullName evidence="3">Pentacotripeptide-repeat region of PRORP domain-containing protein</fullName>
    </recommendedName>
</protein>
<dbReference type="AlphaFoldDB" id="A0A2T9YQI6"/>
<accession>A0A2T9YQI6</accession>
<evidence type="ECO:0000313" key="1">
    <source>
        <dbReference type="EMBL" id="PVU94620.1"/>
    </source>
</evidence>